<feature type="region of interest" description="Disordered" evidence="1">
    <location>
        <begin position="17"/>
        <end position="71"/>
    </location>
</feature>
<dbReference type="OrthoDB" id="3270804at2759"/>
<dbReference type="Pfam" id="PF01693">
    <property type="entry name" value="Cauli_VI"/>
    <property type="match status" value="1"/>
</dbReference>
<feature type="compositionally biased region" description="Polar residues" evidence="1">
    <location>
        <begin position="34"/>
        <end position="57"/>
    </location>
</feature>
<organism evidence="3 4">
    <name type="scientific">Gymnopus androsaceus JB14</name>
    <dbReference type="NCBI Taxonomy" id="1447944"/>
    <lineage>
        <taxon>Eukaryota</taxon>
        <taxon>Fungi</taxon>
        <taxon>Dikarya</taxon>
        <taxon>Basidiomycota</taxon>
        <taxon>Agaricomycotina</taxon>
        <taxon>Agaricomycetes</taxon>
        <taxon>Agaricomycetidae</taxon>
        <taxon>Agaricales</taxon>
        <taxon>Marasmiineae</taxon>
        <taxon>Omphalotaceae</taxon>
        <taxon>Gymnopus</taxon>
    </lineage>
</organism>
<accession>A0A6A4HXT0</accession>
<dbReference type="EMBL" id="ML769434">
    <property type="protein sequence ID" value="KAE9402530.1"/>
    <property type="molecule type" value="Genomic_DNA"/>
</dbReference>
<proteinExistence type="predicted"/>
<feature type="compositionally biased region" description="Low complexity" evidence="1">
    <location>
        <begin position="58"/>
        <end position="71"/>
    </location>
</feature>
<sequence length="147" mass="15450">MVQNNELSLLRTRIHRQRASRISEPRTASDHSASESGFRTRSAGSNITVPNRNSVGQATATTPGATASDSSSVVCSTCGTVNAVPSSDTHYTITVGKSVGVFSDLAFVQAQVMGVSGACFKRYPSQAAALQAYHHAVIQAVVRIVNV</sequence>
<feature type="domain" description="Ribonuclease H1 N-terminal" evidence="2">
    <location>
        <begin position="91"/>
        <end position="131"/>
    </location>
</feature>
<dbReference type="SUPFAM" id="SSF55658">
    <property type="entry name" value="L9 N-domain-like"/>
    <property type="match status" value="1"/>
</dbReference>
<dbReference type="InterPro" id="IPR011320">
    <property type="entry name" value="RNase_H1_N"/>
</dbReference>
<dbReference type="Proteomes" id="UP000799118">
    <property type="component" value="Unassembled WGS sequence"/>
</dbReference>
<keyword evidence="4" id="KW-1185">Reference proteome</keyword>
<protein>
    <recommendedName>
        <fullName evidence="2">Ribonuclease H1 N-terminal domain-containing protein</fullName>
    </recommendedName>
</protein>
<feature type="compositionally biased region" description="Basic and acidic residues" evidence="1">
    <location>
        <begin position="21"/>
        <end position="33"/>
    </location>
</feature>
<name>A0A6A4HXT0_9AGAR</name>
<dbReference type="InterPro" id="IPR037056">
    <property type="entry name" value="RNase_H1_N_sf"/>
</dbReference>
<evidence type="ECO:0000313" key="4">
    <source>
        <dbReference type="Proteomes" id="UP000799118"/>
    </source>
</evidence>
<gene>
    <name evidence="3" type="ORF">BT96DRAFT_937174</name>
</gene>
<evidence type="ECO:0000313" key="3">
    <source>
        <dbReference type="EMBL" id="KAE9402530.1"/>
    </source>
</evidence>
<reference evidence="3" key="1">
    <citation type="journal article" date="2019" name="Environ. Microbiol.">
        <title>Fungal ecological strategies reflected in gene transcription - a case study of two litter decomposers.</title>
        <authorList>
            <person name="Barbi F."/>
            <person name="Kohler A."/>
            <person name="Barry K."/>
            <person name="Baskaran P."/>
            <person name="Daum C."/>
            <person name="Fauchery L."/>
            <person name="Ihrmark K."/>
            <person name="Kuo A."/>
            <person name="LaButti K."/>
            <person name="Lipzen A."/>
            <person name="Morin E."/>
            <person name="Grigoriev I.V."/>
            <person name="Henrissat B."/>
            <person name="Lindahl B."/>
            <person name="Martin F."/>
        </authorList>
    </citation>
    <scope>NUCLEOTIDE SEQUENCE</scope>
    <source>
        <strain evidence="3">JB14</strain>
    </source>
</reference>
<evidence type="ECO:0000259" key="2">
    <source>
        <dbReference type="Pfam" id="PF01693"/>
    </source>
</evidence>
<dbReference type="InterPro" id="IPR009027">
    <property type="entry name" value="Ribosomal_bL9/RNase_H1_N"/>
</dbReference>
<dbReference type="AlphaFoldDB" id="A0A6A4HXT0"/>
<evidence type="ECO:0000256" key="1">
    <source>
        <dbReference type="SAM" id="MobiDB-lite"/>
    </source>
</evidence>
<dbReference type="Gene3D" id="3.40.970.10">
    <property type="entry name" value="Ribonuclease H1, N-terminal domain"/>
    <property type="match status" value="1"/>
</dbReference>